<keyword evidence="2" id="KW-0614">Plasmid</keyword>
<evidence type="ECO:0000256" key="1">
    <source>
        <dbReference type="SAM" id="MobiDB-lite"/>
    </source>
</evidence>
<gene>
    <name evidence="2" type="ORF">pFRL1.53c</name>
</gene>
<dbReference type="RefSeq" id="WP_012477082.1">
    <property type="nucleotide sequence ID" value="NC_010851.1"/>
</dbReference>
<geneLocation type="plasmid" evidence="2">
    <name>pFRL1</name>
</geneLocation>
<reference evidence="2" key="1">
    <citation type="journal article" date="2006" name="Appl. Environ. Microbiol.">
        <title>Diversity of telomere palindromic sequences and replication genes among Streptomyces linear plasmids.</title>
        <authorList>
            <person name="Zhang R."/>
            <person name="Yang Y."/>
            <person name="Fang P."/>
            <person name="Jiang C."/>
            <person name="Xu L."/>
            <person name="Zhu Y."/>
            <person name="Shen M."/>
            <person name="Xia H."/>
            <person name="Zhao J."/>
            <person name="Chen T."/>
            <person name="Qin Z."/>
        </authorList>
    </citation>
    <scope>NUCLEOTIDE SEQUENCE</scope>
    <source>
        <strain evidence="2">FR1</strain>
        <plasmid evidence="2">pFRL1</plasmid>
    </source>
</reference>
<protein>
    <submittedName>
        <fullName evidence="2">Uncharacterized protein</fullName>
    </submittedName>
</protein>
<accession>Q2LEM4</accession>
<evidence type="ECO:0000313" key="2">
    <source>
        <dbReference type="EMBL" id="ABC67441.1"/>
    </source>
</evidence>
<name>Q2LEM4_9ACTN</name>
<sequence>MDRGRHHVISAHDLARLHLVGWDMKLTGEPGGVEALAEEAVVAACTLADAANPSRWSADAVEDVAAALEVLAGALAQLDPECAEILSVVPIAAAAVVERAEQAAAGTSEAVGGRATAGTSAALRQALATHGLTRHRVHQLGAALVTVTLDAPEAQALAVLLSRRDALPRQAQPDDDDGWGSGPAETAAAALADALRAHGTGAYARVLTSGQVSAGLTPQAAQAVVAALTARPGGTPRGKRRGLGSGYKGIVR</sequence>
<dbReference type="EMBL" id="DQ322651">
    <property type="protein sequence ID" value="ABC67441.1"/>
    <property type="molecule type" value="Genomic_DNA"/>
</dbReference>
<feature type="compositionally biased region" description="Gly residues" evidence="1">
    <location>
        <begin position="243"/>
        <end position="252"/>
    </location>
</feature>
<proteinExistence type="predicted"/>
<feature type="region of interest" description="Disordered" evidence="1">
    <location>
        <begin position="232"/>
        <end position="252"/>
    </location>
</feature>
<organism evidence="2">
    <name type="scientific">Streptomyces sp. FR1</name>
    <dbReference type="NCBI Taxonomy" id="349971"/>
    <lineage>
        <taxon>Bacteria</taxon>
        <taxon>Bacillati</taxon>
        <taxon>Actinomycetota</taxon>
        <taxon>Actinomycetes</taxon>
        <taxon>Kitasatosporales</taxon>
        <taxon>Streptomycetaceae</taxon>
        <taxon>Streptomyces</taxon>
    </lineage>
</organism>
<dbReference type="AlphaFoldDB" id="Q2LEM4"/>